<accession>A4TYM8</accession>
<gene>
    <name evidence="1" type="ORF">MGR_2312</name>
</gene>
<dbReference type="Pfam" id="PF02452">
    <property type="entry name" value="PemK_toxin"/>
    <property type="match status" value="1"/>
</dbReference>
<evidence type="ECO:0008006" key="2">
    <source>
        <dbReference type="Google" id="ProtNLM"/>
    </source>
</evidence>
<organism evidence="1">
    <name type="scientific">Magnetospirillum gryphiswaldense</name>
    <dbReference type="NCBI Taxonomy" id="55518"/>
    <lineage>
        <taxon>Bacteria</taxon>
        <taxon>Pseudomonadati</taxon>
        <taxon>Pseudomonadota</taxon>
        <taxon>Alphaproteobacteria</taxon>
        <taxon>Rhodospirillales</taxon>
        <taxon>Rhodospirillaceae</taxon>
        <taxon>Magnetospirillum</taxon>
    </lineage>
</organism>
<protein>
    <recommendedName>
        <fullName evidence="2">Transcriptional modulator of MazE/toxin, MazF</fullName>
    </recommendedName>
</protein>
<dbReference type="SUPFAM" id="SSF50118">
    <property type="entry name" value="Cell growth inhibitor/plasmid maintenance toxic component"/>
    <property type="match status" value="1"/>
</dbReference>
<evidence type="ECO:0000313" key="1">
    <source>
        <dbReference type="EMBL" id="CAM75735.1"/>
    </source>
</evidence>
<dbReference type="Gene3D" id="2.30.30.110">
    <property type="match status" value="1"/>
</dbReference>
<dbReference type="RefSeq" id="WP_106003476.1">
    <property type="nucleotide sequence ID" value="NZ_CP027527.1"/>
</dbReference>
<dbReference type="AlphaFoldDB" id="A4TYM8"/>
<dbReference type="GO" id="GO:0003677">
    <property type="term" value="F:DNA binding"/>
    <property type="evidence" value="ECO:0007669"/>
    <property type="project" value="InterPro"/>
</dbReference>
<proteinExistence type="predicted"/>
<reference evidence="1" key="1">
    <citation type="journal article" date="2007" name="J. Bacteriol.">
        <title>Comparative genome analysis of four magnetotactic bacteria reveals a complex set of group-specific genes implicated in magnetosome biomineralization and function.</title>
        <authorList>
            <person name="Richter M."/>
            <person name="Kube M."/>
            <person name="Bazylinski D.A."/>
            <person name="Lombardot T."/>
            <person name="Gloeckner F.O."/>
            <person name="Reinhardt R."/>
            <person name="Schueler D."/>
        </authorList>
    </citation>
    <scope>NUCLEOTIDE SEQUENCE</scope>
    <source>
        <strain evidence="1">MSR-1</strain>
    </source>
</reference>
<dbReference type="EMBL" id="CU459003">
    <property type="protein sequence ID" value="CAM75735.1"/>
    <property type="molecule type" value="Genomic_DNA"/>
</dbReference>
<sequence>MDFKPFEIVVVPFPFTDKVGAKRRPALIVSTSAFNRSHDQAVLAMITTAQQSDWPSDVHLEEWSAAGLSTACRVRLKLFTLDRELILRRVGTLAPHDMMAVQTALSQCIAVV</sequence>
<name>A4TYM8_9PROT</name>
<dbReference type="InterPro" id="IPR003477">
    <property type="entry name" value="PemK-like"/>
</dbReference>
<dbReference type="InterPro" id="IPR011067">
    <property type="entry name" value="Plasmid_toxin/cell-grow_inhib"/>
</dbReference>